<name>A0A2P6CAQ2_9FLAO</name>
<dbReference type="EMBL" id="MSCK01000001">
    <property type="protein sequence ID" value="PQJ71928.1"/>
    <property type="molecule type" value="Genomic_DNA"/>
</dbReference>
<dbReference type="OrthoDB" id="764986at2"/>
<evidence type="ECO:0000313" key="2">
    <source>
        <dbReference type="EMBL" id="PQJ71928.1"/>
    </source>
</evidence>
<keyword evidence="3" id="KW-1185">Reference proteome</keyword>
<evidence type="ECO:0000256" key="1">
    <source>
        <dbReference type="SAM" id="Phobius"/>
    </source>
</evidence>
<feature type="transmembrane region" description="Helical" evidence="1">
    <location>
        <begin position="146"/>
        <end position="165"/>
    </location>
</feature>
<keyword evidence="1" id="KW-0472">Membrane</keyword>
<proteinExistence type="predicted"/>
<organism evidence="2 3">
    <name type="scientific">Polaribacter butkevichii</name>
    <dbReference type="NCBI Taxonomy" id="218490"/>
    <lineage>
        <taxon>Bacteria</taxon>
        <taxon>Pseudomonadati</taxon>
        <taxon>Bacteroidota</taxon>
        <taxon>Flavobacteriia</taxon>
        <taxon>Flavobacteriales</taxon>
        <taxon>Flavobacteriaceae</taxon>
    </lineage>
</organism>
<feature type="transmembrane region" description="Helical" evidence="1">
    <location>
        <begin position="121"/>
        <end position="140"/>
    </location>
</feature>
<protein>
    <submittedName>
        <fullName evidence="2">Uncharacterized protein</fullName>
    </submittedName>
</protein>
<sequence length="207" mass="23983">MRTNSFTKNMSKKSNKELETIFNEKEKYTVEAIQAVIWELENRNLIEKTAISVDETLKKSDAVNAVISTEKKENNESPFEELELPFLYSKKAIQGFTIFFSTIFGAFLLMQNLKEMNKPKARIQTLTFGIVYTILSAIILNYLPKTFFITLLFNLIGYVILTEYFWNKHIGKDLAFQKKQIWQPLATSIFIVLALILLLLLPQLLNI</sequence>
<evidence type="ECO:0000313" key="3">
    <source>
        <dbReference type="Proteomes" id="UP000247345"/>
    </source>
</evidence>
<dbReference type="AlphaFoldDB" id="A0A2P6CAQ2"/>
<comment type="caution">
    <text evidence="2">The sequence shown here is derived from an EMBL/GenBank/DDBJ whole genome shotgun (WGS) entry which is preliminary data.</text>
</comment>
<feature type="transmembrane region" description="Helical" evidence="1">
    <location>
        <begin position="185"/>
        <end position="205"/>
    </location>
</feature>
<dbReference type="Proteomes" id="UP000247345">
    <property type="component" value="Unassembled WGS sequence"/>
</dbReference>
<reference evidence="2 3" key="1">
    <citation type="submission" date="2016-12" db="EMBL/GenBank/DDBJ databases">
        <title>Trade-off between light-utilization and light-protection in marine flavobacteria.</title>
        <authorList>
            <person name="Kumagai Y."/>
            <person name="Yoshizawa S."/>
            <person name="Kogure K."/>
            <person name="Iwasaki W."/>
        </authorList>
    </citation>
    <scope>NUCLEOTIDE SEQUENCE [LARGE SCALE GENOMIC DNA]</scope>
    <source>
        <strain evidence="2 3">KCTC 12100</strain>
    </source>
</reference>
<keyword evidence="1" id="KW-1133">Transmembrane helix</keyword>
<keyword evidence="1" id="KW-0812">Transmembrane</keyword>
<gene>
    <name evidence="2" type="ORF">BTO14_01075</name>
</gene>
<accession>A0A2P6CAQ2</accession>
<feature type="transmembrane region" description="Helical" evidence="1">
    <location>
        <begin position="92"/>
        <end position="109"/>
    </location>
</feature>